<keyword evidence="2" id="KW-1185">Reference proteome</keyword>
<accession>A0A3P5XT93</accession>
<dbReference type="AlphaFoldDB" id="A0A3P5XT93"/>
<organism evidence="1 2">
    <name type="scientific">Arthrobacter ulcerisalmonis</name>
    <dbReference type="NCBI Taxonomy" id="2483813"/>
    <lineage>
        <taxon>Bacteria</taxon>
        <taxon>Bacillati</taxon>
        <taxon>Actinomycetota</taxon>
        <taxon>Actinomycetes</taxon>
        <taxon>Micrococcales</taxon>
        <taxon>Micrococcaceae</taxon>
        <taxon>Arthrobacter</taxon>
    </lineage>
</organism>
<proteinExistence type="predicted"/>
<evidence type="ECO:0000313" key="2">
    <source>
        <dbReference type="Proteomes" id="UP000280861"/>
    </source>
</evidence>
<dbReference type="EMBL" id="UXAU01000040">
    <property type="protein sequence ID" value="VDC32300.1"/>
    <property type="molecule type" value="Genomic_DNA"/>
</dbReference>
<evidence type="ECO:0000313" key="1">
    <source>
        <dbReference type="EMBL" id="VDC32300.1"/>
    </source>
</evidence>
<name>A0A3P5XT93_9MICC</name>
<reference evidence="1 2" key="1">
    <citation type="submission" date="2018-11" db="EMBL/GenBank/DDBJ databases">
        <authorList>
            <person name="Criscuolo A."/>
        </authorList>
    </citation>
    <scope>NUCLEOTIDE SEQUENCE [LARGE SCALE GENOMIC DNA]</scope>
    <source>
        <strain evidence="1">AT11b</strain>
    </source>
</reference>
<dbReference type="RefSeq" id="WP_282432715.1">
    <property type="nucleotide sequence ID" value="NZ_CBCRYA010000011.1"/>
</dbReference>
<gene>
    <name evidence="1" type="ORF">PSET11_03050</name>
</gene>
<protein>
    <submittedName>
        <fullName evidence="1">Uncharacterized protein</fullName>
    </submittedName>
</protein>
<sequence>MKRKYEMTQEQIDRVQKAFDDSMTLTEALEKYPTTATKTEREN</sequence>
<dbReference type="Proteomes" id="UP000280861">
    <property type="component" value="Unassembled WGS sequence"/>
</dbReference>